<feature type="region of interest" description="Disordered" evidence="1">
    <location>
        <begin position="60"/>
        <end position="81"/>
    </location>
</feature>
<gene>
    <name evidence="2" type="ORF">ASPCAL01768</name>
</gene>
<proteinExistence type="predicted"/>
<name>A0A0U5CLJ1_ASPCI</name>
<protein>
    <recommendedName>
        <fullName evidence="4">F-box domain-containing protein</fullName>
    </recommendedName>
</protein>
<dbReference type="OrthoDB" id="2305901at2759"/>
<evidence type="ECO:0008006" key="4">
    <source>
        <dbReference type="Google" id="ProtNLM"/>
    </source>
</evidence>
<organism evidence="2 3">
    <name type="scientific">Aspergillus calidoustus</name>
    <dbReference type="NCBI Taxonomy" id="454130"/>
    <lineage>
        <taxon>Eukaryota</taxon>
        <taxon>Fungi</taxon>
        <taxon>Dikarya</taxon>
        <taxon>Ascomycota</taxon>
        <taxon>Pezizomycotina</taxon>
        <taxon>Eurotiomycetes</taxon>
        <taxon>Eurotiomycetidae</taxon>
        <taxon>Eurotiales</taxon>
        <taxon>Aspergillaceae</taxon>
        <taxon>Aspergillus</taxon>
        <taxon>Aspergillus subgen. Nidulantes</taxon>
    </lineage>
</organism>
<evidence type="ECO:0000256" key="1">
    <source>
        <dbReference type="SAM" id="MobiDB-lite"/>
    </source>
</evidence>
<dbReference type="AlphaFoldDB" id="A0A0U5CLJ1"/>
<accession>A0A0U5CLJ1</accession>
<keyword evidence="3" id="KW-1185">Reference proteome</keyword>
<dbReference type="EMBL" id="CDMC01000002">
    <property type="protein sequence ID" value="CEN59316.1"/>
    <property type="molecule type" value="Genomic_DNA"/>
</dbReference>
<evidence type="ECO:0000313" key="3">
    <source>
        <dbReference type="Proteomes" id="UP000054771"/>
    </source>
</evidence>
<reference evidence="3" key="1">
    <citation type="journal article" date="2016" name="Genome Announc.">
        <title>Draft genome sequences of fungus Aspergillus calidoustus.</title>
        <authorList>
            <person name="Horn F."/>
            <person name="Linde J."/>
            <person name="Mattern D.J."/>
            <person name="Walther G."/>
            <person name="Guthke R."/>
            <person name="Scherlach K."/>
            <person name="Martin K."/>
            <person name="Brakhage A.A."/>
            <person name="Petzke L."/>
            <person name="Valiante V."/>
        </authorList>
    </citation>
    <scope>NUCLEOTIDE SEQUENCE [LARGE SCALE GENOMIC DNA]</scope>
    <source>
        <strain evidence="3">SF006504</strain>
    </source>
</reference>
<evidence type="ECO:0000313" key="2">
    <source>
        <dbReference type="EMBL" id="CEN59316.1"/>
    </source>
</evidence>
<dbReference type="Proteomes" id="UP000054771">
    <property type="component" value="Unassembled WGS sequence"/>
</dbReference>
<sequence length="81" mass="9546">MDTLPLELFLQALGDPSLYESAQYLRVNRRWFHFLSPRIWKHAADHRLLNIQPHRRQLLGSRTPKAPSFQLNASDATWPRP</sequence>